<keyword evidence="2" id="KW-1185">Reference proteome</keyword>
<dbReference type="STRING" id="572036.SAMN05661099_1290"/>
<evidence type="ECO:0000313" key="2">
    <source>
        <dbReference type="Proteomes" id="UP000189981"/>
    </source>
</evidence>
<dbReference type="EMBL" id="FUYR01000001">
    <property type="protein sequence ID" value="SKB42196.1"/>
    <property type="molecule type" value="Genomic_DNA"/>
</dbReference>
<accession>A0A1T5B4P4</accession>
<proteinExistence type="predicted"/>
<evidence type="ECO:0000313" key="1">
    <source>
        <dbReference type="EMBL" id="SKB42196.1"/>
    </source>
</evidence>
<gene>
    <name evidence="1" type="ORF">SAMN05661099_1290</name>
</gene>
<name>A0A1T5B4P4_9SPHI</name>
<sequence length="59" mass="6512">MEVAAFVGMTGFIVGAGRKQFAILLLSDFDKARLLGIHPGSSSRCSINLKYDEIYVKLY</sequence>
<dbReference type="Proteomes" id="UP000189981">
    <property type="component" value="Unassembled WGS sequence"/>
</dbReference>
<reference evidence="2" key="1">
    <citation type="submission" date="2017-02" db="EMBL/GenBank/DDBJ databases">
        <authorList>
            <person name="Varghese N."/>
            <person name="Submissions S."/>
        </authorList>
    </citation>
    <scope>NUCLEOTIDE SEQUENCE [LARGE SCALE GENOMIC DNA]</scope>
    <source>
        <strain evidence="2">DSM 22385</strain>
    </source>
</reference>
<organism evidence="1 2">
    <name type="scientific">Daejeonella lutea</name>
    <dbReference type="NCBI Taxonomy" id="572036"/>
    <lineage>
        <taxon>Bacteria</taxon>
        <taxon>Pseudomonadati</taxon>
        <taxon>Bacteroidota</taxon>
        <taxon>Sphingobacteriia</taxon>
        <taxon>Sphingobacteriales</taxon>
        <taxon>Sphingobacteriaceae</taxon>
        <taxon>Daejeonella</taxon>
    </lineage>
</organism>
<dbReference type="AlphaFoldDB" id="A0A1T5B4P4"/>
<protein>
    <submittedName>
        <fullName evidence="1">Uncharacterized protein</fullName>
    </submittedName>
</protein>